<dbReference type="EMBL" id="JBHSIT010000001">
    <property type="protein sequence ID" value="MFC4906615.1"/>
    <property type="molecule type" value="Genomic_DNA"/>
</dbReference>
<proteinExistence type="predicted"/>
<keyword evidence="2" id="KW-1185">Reference proteome</keyword>
<gene>
    <name evidence="1" type="ORF">ACFPCY_04745</name>
</gene>
<dbReference type="Proteomes" id="UP001595872">
    <property type="component" value="Unassembled WGS sequence"/>
</dbReference>
<accession>A0ABV9TTK6</accession>
<organism evidence="1 2">
    <name type="scientific">Actinomadura gamaensis</name>
    <dbReference type="NCBI Taxonomy" id="1763541"/>
    <lineage>
        <taxon>Bacteria</taxon>
        <taxon>Bacillati</taxon>
        <taxon>Actinomycetota</taxon>
        <taxon>Actinomycetes</taxon>
        <taxon>Streptosporangiales</taxon>
        <taxon>Thermomonosporaceae</taxon>
        <taxon>Actinomadura</taxon>
    </lineage>
</organism>
<protein>
    <submittedName>
        <fullName evidence="1">DUF4097 family beta strand repeat-containing protein</fullName>
    </submittedName>
</protein>
<evidence type="ECO:0000313" key="2">
    <source>
        <dbReference type="Proteomes" id="UP001595872"/>
    </source>
</evidence>
<dbReference type="RefSeq" id="WP_378252300.1">
    <property type="nucleotide sequence ID" value="NZ_JBHSIT010000001.1"/>
</dbReference>
<comment type="caution">
    <text evidence="1">The sequence shown here is derived from an EMBL/GenBank/DDBJ whole genome shotgun (WGS) entry which is preliminary data.</text>
</comment>
<name>A0ABV9TTK6_9ACTN</name>
<sequence>MTSRTLTAGQAGPVLLAVDLPHGRITTVTEPGRRFAEVTVTATGDDPALAAAVRDARIEFLPDPARLLVKVPAVSTGRTVPVPDGSVRITQSAGRVATGFQVGGVSFHGEVFDLTEITVNGVPVSELTAGPSGMLTVTARLPAGSGAVASTESADLDVTGCYEGIKFDSTSGSLTGTKPDDHTRYLIAKTVSGAVRVTSAVRGNVSSTSGAVWLGWASEIQAVTKSGAIQMDALNGPRADLTTVSGAITAHAAEPGEVTAESRSGAVTVTAAPHLTPDALTVTAHSRTGRVRTPHSARRAGGAW</sequence>
<reference evidence="2" key="1">
    <citation type="journal article" date="2019" name="Int. J. Syst. Evol. Microbiol.">
        <title>The Global Catalogue of Microorganisms (GCM) 10K type strain sequencing project: providing services to taxonomists for standard genome sequencing and annotation.</title>
        <authorList>
            <consortium name="The Broad Institute Genomics Platform"/>
            <consortium name="The Broad Institute Genome Sequencing Center for Infectious Disease"/>
            <person name="Wu L."/>
            <person name="Ma J."/>
        </authorList>
    </citation>
    <scope>NUCLEOTIDE SEQUENCE [LARGE SCALE GENOMIC DNA]</scope>
    <source>
        <strain evidence="2">KLKA75</strain>
    </source>
</reference>
<evidence type="ECO:0000313" key="1">
    <source>
        <dbReference type="EMBL" id="MFC4906615.1"/>
    </source>
</evidence>